<protein>
    <submittedName>
        <fullName evidence="1">Uncharacterized protein</fullName>
    </submittedName>
</protein>
<dbReference type="OrthoDB" id="7867179at2"/>
<sequence length="72" mass="8603">MRHTLMLNLDEAHACLLDELRQHFHLAAEETVRLAIRLTHARHKQKPDVLVPEFKPRAKRDDWFDDEDHVPE</sequence>
<accession>A0A0B5DY99</accession>
<dbReference type="Proteomes" id="UP000031521">
    <property type="component" value="Chromosome"/>
</dbReference>
<dbReference type="STRING" id="1208324.P73_3269"/>
<proteinExistence type="predicted"/>
<dbReference type="RefSeq" id="WP_139267064.1">
    <property type="nucleotide sequence ID" value="NZ_CP004393.1"/>
</dbReference>
<reference evidence="1 2" key="1">
    <citation type="journal article" date="2014" name="Int. J. Syst. Evol. Microbiol.">
        <title>Celeribacter indicus sp. nov., a polycyclic aromatic hydrocarbon-degrading bacterium from deep-sea sediment and reclassification of Huaishuia halophila as Celeribacter halophilus comb. nov.</title>
        <authorList>
            <person name="Lai Q."/>
            <person name="Cao J."/>
            <person name="Yuan J."/>
            <person name="Li F."/>
            <person name="Shao Z."/>
        </authorList>
    </citation>
    <scope>NUCLEOTIDE SEQUENCE [LARGE SCALE GENOMIC DNA]</scope>
    <source>
        <strain evidence="1">P73</strain>
    </source>
</reference>
<dbReference type="HOGENOM" id="CLU_2715008_0_0_5"/>
<dbReference type="AlphaFoldDB" id="A0A0B5DY99"/>
<name>A0A0B5DY99_9RHOB</name>
<gene>
    <name evidence="1" type="ORF">P73_3269</name>
</gene>
<evidence type="ECO:0000313" key="1">
    <source>
        <dbReference type="EMBL" id="AJE47984.1"/>
    </source>
</evidence>
<organism evidence="1 2">
    <name type="scientific">Celeribacter indicus</name>
    <dbReference type="NCBI Taxonomy" id="1208324"/>
    <lineage>
        <taxon>Bacteria</taxon>
        <taxon>Pseudomonadati</taxon>
        <taxon>Pseudomonadota</taxon>
        <taxon>Alphaproteobacteria</taxon>
        <taxon>Rhodobacterales</taxon>
        <taxon>Roseobacteraceae</taxon>
        <taxon>Celeribacter</taxon>
    </lineage>
</organism>
<dbReference type="KEGG" id="cid:P73_3269"/>
<evidence type="ECO:0000313" key="2">
    <source>
        <dbReference type="Proteomes" id="UP000031521"/>
    </source>
</evidence>
<dbReference type="EMBL" id="CP004393">
    <property type="protein sequence ID" value="AJE47984.1"/>
    <property type="molecule type" value="Genomic_DNA"/>
</dbReference>
<keyword evidence="2" id="KW-1185">Reference proteome</keyword>